<sequence length="118" mass="13923">MILRRSCFAHCFTNHGTYFSIGFGFYQPTNDFRIVRILYFGNVYNPIYVEKQPPKVEVYSLARNSWRRIGTNAGYMQMTNCLQHFSMKHSIGMLLKLEKQPQAMLFCCLILILRSLQR</sequence>
<accession>A0ACC1X6G6</accession>
<evidence type="ECO:0000313" key="1">
    <source>
        <dbReference type="EMBL" id="KAJ4706739.1"/>
    </source>
</evidence>
<name>A0ACC1X6G6_MELAZ</name>
<organism evidence="1 2">
    <name type="scientific">Melia azedarach</name>
    <name type="common">Chinaberry tree</name>
    <dbReference type="NCBI Taxonomy" id="155640"/>
    <lineage>
        <taxon>Eukaryota</taxon>
        <taxon>Viridiplantae</taxon>
        <taxon>Streptophyta</taxon>
        <taxon>Embryophyta</taxon>
        <taxon>Tracheophyta</taxon>
        <taxon>Spermatophyta</taxon>
        <taxon>Magnoliopsida</taxon>
        <taxon>eudicotyledons</taxon>
        <taxon>Gunneridae</taxon>
        <taxon>Pentapetalae</taxon>
        <taxon>rosids</taxon>
        <taxon>malvids</taxon>
        <taxon>Sapindales</taxon>
        <taxon>Meliaceae</taxon>
        <taxon>Melia</taxon>
    </lineage>
</organism>
<dbReference type="Proteomes" id="UP001164539">
    <property type="component" value="Chromosome 11"/>
</dbReference>
<reference evidence="1 2" key="1">
    <citation type="journal article" date="2023" name="Science">
        <title>Complex scaffold remodeling in plant triterpene biosynthesis.</title>
        <authorList>
            <person name="De La Pena R."/>
            <person name="Hodgson H."/>
            <person name="Liu J.C."/>
            <person name="Stephenson M.J."/>
            <person name="Martin A.C."/>
            <person name="Owen C."/>
            <person name="Harkess A."/>
            <person name="Leebens-Mack J."/>
            <person name="Jimenez L.E."/>
            <person name="Osbourn A."/>
            <person name="Sattely E.S."/>
        </authorList>
    </citation>
    <scope>NUCLEOTIDE SEQUENCE [LARGE SCALE GENOMIC DNA]</scope>
    <source>
        <strain evidence="2">cv. JPN11</strain>
        <tissue evidence="1">Leaf</tissue>
    </source>
</reference>
<dbReference type="EMBL" id="CM051404">
    <property type="protein sequence ID" value="KAJ4706739.1"/>
    <property type="molecule type" value="Genomic_DNA"/>
</dbReference>
<keyword evidence="2" id="KW-1185">Reference proteome</keyword>
<gene>
    <name evidence="1" type="ORF">OWV82_020357</name>
</gene>
<evidence type="ECO:0000313" key="2">
    <source>
        <dbReference type="Proteomes" id="UP001164539"/>
    </source>
</evidence>
<comment type="caution">
    <text evidence="1">The sequence shown here is derived from an EMBL/GenBank/DDBJ whole genome shotgun (WGS) entry which is preliminary data.</text>
</comment>
<proteinExistence type="predicted"/>
<protein>
    <submittedName>
        <fullName evidence="1">F-box protein</fullName>
    </submittedName>
</protein>